<comment type="similarity">
    <text evidence="1">Belongs to the Gfo/Idh/MocA family.</text>
</comment>
<dbReference type="Proteomes" id="UP000292302">
    <property type="component" value="Unassembled WGS sequence"/>
</dbReference>
<dbReference type="GO" id="GO:0005737">
    <property type="term" value="C:cytoplasm"/>
    <property type="evidence" value="ECO:0007669"/>
    <property type="project" value="TreeGrafter"/>
</dbReference>
<dbReference type="Pfam" id="PF01408">
    <property type="entry name" value="GFO_IDH_MocA"/>
    <property type="match status" value="1"/>
</dbReference>
<evidence type="ECO:0000313" key="6">
    <source>
        <dbReference type="Proteomes" id="UP000292302"/>
    </source>
</evidence>
<dbReference type="AlphaFoldDB" id="A0A4Q9QPA4"/>
<dbReference type="Pfam" id="PF22725">
    <property type="entry name" value="GFO_IDH_MocA_C3"/>
    <property type="match status" value="1"/>
</dbReference>
<comment type="caution">
    <text evidence="5">The sequence shown here is derived from an EMBL/GenBank/DDBJ whole genome shotgun (WGS) entry which is preliminary data.</text>
</comment>
<dbReference type="NCBIfam" id="TIGR04380">
    <property type="entry name" value="myo_inos_iolG"/>
    <property type="match status" value="1"/>
</dbReference>
<feature type="domain" description="GFO/IDH/MocA-like oxidoreductase" evidence="4">
    <location>
        <begin position="128"/>
        <end position="249"/>
    </location>
</feature>
<organism evidence="5 6">
    <name type="scientific">Phytopseudomonas daroniae</name>
    <dbReference type="NCBI Taxonomy" id="2487519"/>
    <lineage>
        <taxon>Bacteria</taxon>
        <taxon>Pseudomonadati</taxon>
        <taxon>Pseudomonadota</taxon>
        <taxon>Gammaproteobacteria</taxon>
        <taxon>Pseudomonadales</taxon>
        <taxon>Pseudomonadaceae</taxon>
        <taxon>Phytopseudomonas</taxon>
    </lineage>
</organism>
<dbReference type="RefSeq" id="WP_131179112.1">
    <property type="nucleotide sequence ID" value="NZ_QJUI01000004.1"/>
</dbReference>
<feature type="domain" description="Gfo/Idh/MocA-like oxidoreductase N-terminal" evidence="3">
    <location>
        <begin position="3"/>
        <end position="118"/>
    </location>
</feature>
<evidence type="ECO:0000259" key="4">
    <source>
        <dbReference type="Pfam" id="PF22725"/>
    </source>
</evidence>
<accession>A0A4Q9QPA4</accession>
<sequence>MVGIAVLGAGRIGKIHATNVAGNKHAKLIAVADPYASAAQSLAGALGADAMTDCEAAIDRNDVQAVVIGTPTHTHIGLMLRAVRQGKAVLCEKPIDLDMAKSLAAVEEVERLKGRVMLAFNRRFESTFAAMREAIVAGEIGDVRQVIITSRDPGLAPEDYIEHSGGIFRDMTIHDLDIGRWLLGEEPVELSAVGSRLVDPKLMEKYDDYDTVMLQMKTATGKQCHINNCRATVYGYDQRVEVFGSKGMLLQDNLRPTTIRRWTEASTDAREPLLNFFLERYQQAYKSELDAFVDALVESKPLPTGVQDGLKALRLAECAVESARTGRAVIVE</sequence>
<evidence type="ECO:0000256" key="1">
    <source>
        <dbReference type="ARBA" id="ARBA00010928"/>
    </source>
</evidence>
<dbReference type="GO" id="GO:0000166">
    <property type="term" value="F:nucleotide binding"/>
    <property type="evidence" value="ECO:0007669"/>
    <property type="project" value="InterPro"/>
</dbReference>
<evidence type="ECO:0000256" key="2">
    <source>
        <dbReference type="ARBA" id="ARBA00023002"/>
    </source>
</evidence>
<evidence type="ECO:0000313" key="5">
    <source>
        <dbReference type="EMBL" id="TBU82049.1"/>
    </source>
</evidence>
<dbReference type="InterPro" id="IPR055170">
    <property type="entry name" value="GFO_IDH_MocA-like_dom"/>
</dbReference>
<reference evidence="5 6" key="1">
    <citation type="submission" date="2018-06" db="EMBL/GenBank/DDBJ databases">
        <title>Three novel Pseudomonas species isolated from symptomatic oak.</title>
        <authorList>
            <person name="Bueno-Gonzalez V."/>
            <person name="Brady C."/>
        </authorList>
    </citation>
    <scope>NUCLEOTIDE SEQUENCE [LARGE SCALE GENOMIC DNA]</scope>
    <source>
        <strain evidence="5 6">P9A</strain>
    </source>
</reference>
<dbReference type="GO" id="GO:0006740">
    <property type="term" value="P:NADPH regeneration"/>
    <property type="evidence" value="ECO:0007669"/>
    <property type="project" value="TreeGrafter"/>
</dbReference>
<dbReference type="PANTHER" id="PTHR42840">
    <property type="entry name" value="NAD(P)-BINDING ROSSMANN-FOLD SUPERFAMILY PROTEIN-RELATED"/>
    <property type="match status" value="1"/>
</dbReference>
<gene>
    <name evidence="5" type="primary">iolG</name>
    <name evidence="5" type="ORF">DNK06_05910</name>
</gene>
<dbReference type="GO" id="GO:0016491">
    <property type="term" value="F:oxidoreductase activity"/>
    <property type="evidence" value="ECO:0007669"/>
    <property type="project" value="UniProtKB-KW"/>
</dbReference>
<evidence type="ECO:0000259" key="3">
    <source>
        <dbReference type="Pfam" id="PF01408"/>
    </source>
</evidence>
<dbReference type="Gene3D" id="3.40.50.720">
    <property type="entry name" value="NAD(P)-binding Rossmann-like Domain"/>
    <property type="match status" value="1"/>
</dbReference>
<dbReference type="InterPro" id="IPR000683">
    <property type="entry name" value="Gfo/Idh/MocA-like_OxRdtase_N"/>
</dbReference>
<dbReference type="OrthoDB" id="9781031at2"/>
<dbReference type="SUPFAM" id="SSF51735">
    <property type="entry name" value="NAD(P)-binding Rossmann-fold domains"/>
    <property type="match status" value="1"/>
</dbReference>
<keyword evidence="2" id="KW-0560">Oxidoreductase</keyword>
<dbReference type="SUPFAM" id="SSF55347">
    <property type="entry name" value="Glyceraldehyde-3-phosphate dehydrogenase-like, C-terminal domain"/>
    <property type="match status" value="1"/>
</dbReference>
<dbReference type="InterPro" id="IPR036291">
    <property type="entry name" value="NAD(P)-bd_dom_sf"/>
</dbReference>
<dbReference type="Gene3D" id="3.30.360.10">
    <property type="entry name" value="Dihydrodipicolinate Reductase, domain 2"/>
    <property type="match status" value="1"/>
</dbReference>
<dbReference type="EMBL" id="QJUI01000004">
    <property type="protein sequence ID" value="TBU82049.1"/>
    <property type="molecule type" value="Genomic_DNA"/>
</dbReference>
<proteinExistence type="inferred from homology"/>
<dbReference type="InterPro" id="IPR030827">
    <property type="entry name" value="Myo_inos_IolG"/>
</dbReference>
<dbReference type="PANTHER" id="PTHR42840:SF3">
    <property type="entry name" value="BINDING ROSSMANN FOLD OXIDOREDUCTASE, PUTATIVE (AFU_ORTHOLOGUE AFUA_2G10240)-RELATED"/>
    <property type="match status" value="1"/>
</dbReference>
<name>A0A4Q9QPA4_9GAMM</name>
<keyword evidence="6" id="KW-1185">Reference proteome</keyword>
<protein>
    <submittedName>
        <fullName evidence="5">Inositol 2-dehydrogenase</fullName>
    </submittedName>
</protein>